<accession>A0A7S3EXH3</accession>
<proteinExistence type="predicted"/>
<sequence>MERLRADLNKVYAKLPKVPQKSKRILNDHDIMNPPPKRACVDNDIHLPPVASPVPTEGTELKGELDLETDALDFSIDDIVSGLLGADGELNSDCLNLVNAT</sequence>
<dbReference type="EMBL" id="HBHX01026196">
    <property type="protein sequence ID" value="CAE0113948.1"/>
    <property type="molecule type" value="Transcribed_RNA"/>
</dbReference>
<organism evidence="1">
    <name type="scientific">Haptolina ericina</name>
    <dbReference type="NCBI Taxonomy" id="156174"/>
    <lineage>
        <taxon>Eukaryota</taxon>
        <taxon>Haptista</taxon>
        <taxon>Haptophyta</taxon>
        <taxon>Prymnesiophyceae</taxon>
        <taxon>Prymnesiales</taxon>
        <taxon>Prymnesiaceae</taxon>
        <taxon>Haptolina</taxon>
    </lineage>
</organism>
<evidence type="ECO:0000313" key="1">
    <source>
        <dbReference type="EMBL" id="CAE0113948.1"/>
    </source>
</evidence>
<name>A0A7S3EXH3_9EUKA</name>
<protein>
    <submittedName>
        <fullName evidence="1">Uncharacterized protein</fullName>
    </submittedName>
</protein>
<reference evidence="1" key="1">
    <citation type="submission" date="2021-01" db="EMBL/GenBank/DDBJ databases">
        <authorList>
            <person name="Corre E."/>
            <person name="Pelletier E."/>
            <person name="Niang G."/>
            <person name="Scheremetjew M."/>
            <person name="Finn R."/>
            <person name="Kale V."/>
            <person name="Holt S."/>
            <person name="Cochrane G."/>
            <person name="Meng A."/>
            <person name="Brown T."/>
            <person name="Cohen L."/>
        </authorList>
    </citation>
    <scope>NUCLEOTIDE SEQUENCE</scope>
    <source>
        <strain evidence="1">CCMP281</strain>
    </source>
</reference>
<gene>
    <name evidence="1" type="ORF">HERI1096_LOCUS14622</name>
</gene>
<dbReference type="AlphaFoldDB" id="A0A7S3EXH3"/>